<evidence type="ECO:0000313" key="6">
    <source>
        <dbReference type="Proteomes" id="UP001152485"/>
    </source>
</evidence>
<evidence type="ECO:0000259" key="2">
    <source>
        <dbReference type="Pfam" id="PF13905"/>
    </source>
</evidence>
<dbReference type="SUPFAM" id="SSF52833">
    <property type="entry name" value="Thioredoxin-like"/>
    <property type="match status" value="1"/>
</dbReference>
<accession>A0A9W4R4A5</accession>
<dbReference type="PANTHER" id="PTHR42852">
    <property type="entry name" value="THIOL:DISULFIDE INTERCHANGE PROTEIN DSBE"/>
    <property type="match status" value="1"/>
</dbReference>
<evidence type="ECO:0000313" key="3">
    <source>
        <dbReference type="EMBL" id="CAH9065433.1"/>
    </source>
</evidence>
<comment type="caution">
    <text evidence="3">The sequence shown here is derived from an EMBL/GenBank/DDBJ whole genome shotgun (WGS) entry which is preliminary data.</text>
</comment>
<sequence>MIKKINQLIFASAILLHVSGCSLVQANTQHPKGYETYITPGEQFKHSSFSTINNDIVELGDTRKLIILFATWCSDSQRTLKELQASPLINDPTIQIIAIGRNEQRETLEEFNQEYNLPFALVADPSREIYSQYANAGIPRLILLDKSNNVVKTLIGEQPNIIDELNW</sequence>
<reference evidence="3 6" key="1">
    <citation type="submission" date="2022-07" db="EMBL/GenBank/DDBJ databases">
        <authorList>
            <person name="Criscuolo A."/>
        </authorList>
    </citation>
    <scope>NUCLEOTIDE SEQUENCE</scope>
    <source>
        <strain evidence="6">CIP 111951</strain>
        <strain evidence="3">CIP111854</strain>
        <strain evidence="4">CIP111951</strain>
    </source>
</reference>
<dbReference type="PANTHER" id="PTHR42852:SF13">
    <property type="entry name" value="PROTEIN DIPZ"/>
    <property type="match status" value="1"/>
</dbReference>
<dbReference type="AlphaFoldDB" id="A0A9W4R4A5"/>
<evidence type="ECO:0000256" key="1">
    <source>
        <dbReference type="SAM" id="SignalP"/>
    </source>
</evidence>
<dbReference type="GO" id="GO:0016491">
    <property type="term" value="F:oxidoreductase activity"/>
    <property type="evidence" value="ECO:0007669"/>
    <property type="project" value="InterPro"/>
</dbReference>
<dbReference type="CDD" id="cd02966">
    <property type="entry name" value="TlpA_like_family"/>
    <property type="match status" value="1"/>
</dbReference>
<dbReference type="Proteomes" id="UP001152485">
    <property type="component" value="Unassembled WGS sequence"/>
</dbReference>
<dbReference type="Gene3D" id="3.40.30.10">
    <property type="entry name" value="Glutaredoxin"/>
    <property type="match status" value="1"/>
</dbReference>
<dbReference type="InterPro" id="IPR050553">
    <property type="entry name" value="Thioredoxin_ResA/DsbE_sf"/>
</dbReference>
<keyword evidence="1" id="KW-0732">Signal</keyword>
<dbReference type="EMBL" id="CAMAPC010000021">
    <property type="protein sequence ID" value="CAH9065433.1"/>
    <property type="molecule type" value="Genomic_DNA"/>
</dbReference>
<proteinExistence type="predicted"/>
<protein>
    <submittedName>
        <fullName evidence="3">Thiol-disulfide oxidoreductase ResA</fullName>
    </submittedName>
</protein>
<dbReference type="RefSeq" id="WP_261595036.1">
    <property type="nucleotide sequence ID" value="NZ_CAMAPC010000021.1"/>
</dbReference>
<keyword evidence="5" id="KW-1185">Reference proteome</keyword>
<dbReference type="Pfam" id="PF13905">
    <property type="entry name" value="Thioredoxin_8"/>
    <property type="match status" value="1"/>
</dbReference>
<evidence type="ECO:0000313" key="5">
    <source>
        <dbReference type="Proteomes" id="UP001152467"/>
    </source>
</evidence>
<gene>
    <name evidence="3" type="primary">resA_2</name>
    <name evidence="3" type="ORF">PSECIP111854_03683</name>
    <name evidence="4" type="ORF">PSECIP111951_03711</name>
</gene>
<dbReference type="EMBL" id="CAMAPD010000024">
    <property type="protein sequence ID" value="CAH9067116.1"/>
    <property type="molecule type" value="Genomic_DNA"/>
</dbReference>
<feature type="signal peptide" evidence="1">
    <location>
        <begin position="1"/>
        <end position="26"/>
    </location>
</feature>
<dbReference type="GO" id="GO:0016209">
    <property type="term" value="F:antioxidant activity"/>
    <property type="evidence" value="ECO:0007669"/>
    <property type="project" value="InterPro"/>
</dbReference>
<dbReference type="Proteomes" id="UP001152467">
    <property type="component" value="Unassembled WGS sequence"/>
</dbReference>
<organism evidence="3 5">
    <name type="scientific">Pseudoalteromonas holothuriae</name>
    <dbReference type="NCBI Taxonomy" id="2963714"/>
    <lineage>
        <taxon>Bacteria</taxon>
        <taxon>Pseudomonadati</taxon>
        <taxon>Pseudomonadota</taxon>
        <taxon>Gammaproteobacteria</taxon>
        <taxon>Alteromonadales</taxon>
        <taxon>Pseudoalteromonadaceae</taxon>
        <taxon>Pseudoalteromonas</taxon>
    </lineage>
</organism>
<evidence type="ECO:0000313" key="4">
    <source>
        <dbReference type="EMBL" id="CAH9067116.1"/>
    </source>
</evidence>
<feature type="domain" description="Thioredoxin-like fold" evidence="2">
    <location>
        <begin position="65"/>
        <end position="150"/>
    </location>
</feature>
<dbReference type="InterPro" id="IPR012336">
    <property type="entry name" value="Thioredoxin-like_fold"/>
</dbReference>
<feature type="chain" id="PRO_5040745146" evidence="1">
    <location>
        <begin position="27"/>
        <end position="167"/>
    </location>
</feature>
<name>A0A9W4R4A5_9GAMM</name>
<dbReference type="InterPro" id="IPR036249">
    <property type="entry name" value="Thioredoxin-like_sf"/>
</dbReference>